<dbReference type="Pfam" id="PF00082">
    <property type="entry name" value="Peptidase_S8"/>
    <property type="match status" value="1"/>
</dbReference>
<reference evidence="10 11" key="1">
    <citation type="submission" date="2015-02" db="EMBL/GenBank/DDBJ databases">
        <title>Draft genome sequences of ten Microbacterium spp. with emphasis on heavy metal contaminated environments.</title>
        <authorList>
            <person name="Corretto E."/>
        </authorList>
    </citation>
    <scope>NUCLEOTIDE SEQUENCE [LARGE SCALE GENOMIC DNA]</scope>
    <source>
        <strain evidence="10 11">DSM 8608</strain>
    </source>
</reference>
<dbReference type="InterPro" id="IPR023828">
    <property type="entry name" value="Peptidase_S8_Ser-AS"/>
</dbReference>
<evidence type="ECO:0000256" key="8">
    <source>
        <dbReference type="RuleBase" id="RU003355"/>
    </source>
</evidence>
<comment type="caution">
    <text evidence="10">The sequence shown here is derived from an EMBL/GenBank/DDBJ whole genome shotgun (WGS) entry which is preliminary data.</text>
</comment>
<dbReference type="GO" id="GO:0005576">
    <property type="term" value="C:extracellular region"/>
    <property type="evidence" value="ECO:0007669"/>
    <property type="project" value="UniProtKB-SubCell"/>
</dbReference>
<dbReference type="AlphaFoldDB" id="A0A0M2HJF9"/>
<accession>A0A0M2HJF9</accession>
<dbReference type="InterPro" id="IPR036852">
    <property type="entry name" value="Peptidase_S8/S53_dom_sf"/>
</dbReference>
<keyword evidence="5 7" id="KW-0378">Hydrolase</keyword>
<dbReference type="SUPFAM" id="SSF52743">
    <property type="entry name" value="Subtilisin-like"/>
    <property type="match status" value="1"/>
</dbReference>
<dbReference type="PRINTS" id="PR00723">
    <property type="entry name" value="SUBTILISIN"/>
</dbReference>
<dbReference type="InterPro" id="IPR022398">
    <property type="entry name" value="Peptidase_S8_His-AS"/>
</dbReference>
<organism evidence="10 11">
    <name type="scientific">Microbacterium trichothecenolyticum</name>
    <name type="common">Aureobacterium trichothecenolyticum</name>
    <dbReference type="NCBI Taxonomy" id="69370"/>
    <lineage>
        <taxon>Bacteria</taxon>
        <taxon>Bacillati</taxon>
        <taxon>Actinomycetota</taxon>
        <taxon>Actinomycetes</taxon>
        <taxon>Micrococcales</taxon>
        <taxon>Microbacteriaceae</taxon>
        <taxon>Microbacterium</taxon>
    </lineage>
</organism>
<dbReference type="Gene3D" id="3.40.50.200">
    <property type="entry name" value="Peptidase S8/S53 domain"/>
    <property type="match status" value="1"/>
</dbReference>
<evidence type="ECO:0000256" key="3">
    <source>
        <dbReference type="ARBA" id="ARBA00022525"/>
    </source>
</evidence>
<dbReference type="InterPro" id="IPR000209">
    <property type="entry name" value="Peptidase_S8/S53_dom"/>
</dbReference>
<feature type="domain" description="Peptidase S8/S53" evidence="9">
    <location>
        <begin position="184"/>
        <end position="458"/>
    </location>
</feature>
<dbReference type="EMBL" id="JYJA01000022">
    <property type="protein sequence ID" value="KJL44973.1"/>
    <property type="molecule type" value="Genomic_DNA"/>
</dbReference>
<feature type="active site" description="Charge relay system" evidence="7">
    <location>
        <position position="243"/>
    </location>
</feature>
<dbReference type="CDD" id="cd07484">
    <property type="entry name" value="Peptidases_S8_Thermitase_like"/>
    <property type="match status" value="1"/>
</dbReference>
<keyword evidence="3" id="KW-0964">Secreted</keyword>
<evidence type="ECO:0000259" key="9">
    <source>
        <dbReference type="Pfam" id="PF00082"/>
    </source>
</evidence>
<dbReference type="PROSITE" id="PS00137">
    <property type="entry name" value="SUBTILASE_HIS"/>
    <property type="match status" value="1"/>
</dbReference>
<dbReference type="PATRIC" id="fig|69370.6.peg.504"/>
<dbReference type="InterPro" id="IPR015500">
    <property type="entry name" value="Peptidase_S8_subtilisin-rel"/>
</dbReference>
<dbReference type="GO" id="GO:0006508">
    <property type="term" value="P:proteolysis"/>
    <property type="evidence" value="ECO:0007669"/>
    <property type="project" value="UniProtKB-KW"/>
</dbReference>
<dbReference type="PROSITE" id="PS00136">
    <property type="entry name" value="SUBTILASE_ASP"/>
    <property type="match status" value="1"/>
</dbReference>
<gene>
    <name evidence="10" type="ORF">RS82_00480</name>
</gene>
<dbReference type="PANTHER" id="PTHR43806">
    <property type="entry name" value="PEPTIDASE S8"/>
    <property type="match status" value="1"/>
</dbReference>
<evidence type="ECO:0000256" key="5">
    <source>
        <dbReference type="ARBA" id="ARBA00022801"/>
    </source>
</evidence>
<dbReference type="InterPro" id="IPR050131">
    <property type="entry name" value="Peptidase_S8_subtilisin-like"/>
</dbReference>
<feature type="active site" description="Charge relay system" evidence="7">
    <location>
        <position position="191"/>
    </location>
</feature>
<keyword evidence="6 7" id="KW-0720">Serine protease</keyword>
<dbReference type="OrthoDB" id="9813435at2"/>
<dbReference type="InterPro" id="IPR023827">
    <property type="entry name" value="Peptidase_S8_Asp-AS"/>
</dbReference>
<evidence type="ECO:0000256" key="6">
    <source>
        <dbReference type="ARBA" id="ARBA00022825"/>
    </source>
</evidence>
<evidence type="ECO:0000256" key="7">
    <source>
        <dbReference type="PROSITE-ProRule" id="PRU01240"/>
    </source>
</evidence>
<name>A0A0M2HJF9_MICTR</name>
<keyword evidence="4 7" id="KW-0645">Protease</keyword>
<sequence length="586" mass="59409">MAATSGGSSRKRTSAPRAELGASAPLYIDGDDVIPGEVIVTLKADAADAMTASVPIHPGGRGVSMADSLGVSGVDAVLASLGAYDITRLAPPSQGIARSAMALDGVPEPEESILGRSFRVRIDAKVAPDKAAAELDALDEVEVAEPNRWREASVIPDDPQFGAQWGLTKINAPDAWDVTKGSASVVVAVIDSGVDLDHPELAPLLVPGFDMVDLGPNPTPNPGWRFEGDFAGRDAIPEDEVGHGTHVAGTIAAVSDNAVGVAGVGWQTRIMPIKALTRVVRISDGRVSGTGSSADVAAAIRYAADNGAHVINMSLGSPSSTSVEASAVAYAVSKGVVVVAAMGNDGSSSPSFPAAYPDVIAVAAIQSNESRAAFSQTGPHIDISAPGVGILSTYLAGGLATMAGTSMASPHVAGVAALVKAVKPSLTATEIGDILRSTAKPLRDVAGDPVPNDRYGWGLVDAAAAVLKARGPIVIKPTITVKLRTPVVACVPRTITLPECGTIKTVLPLQCKKIKSIHIACPVTTTVTKVPTTVTGPGPGPQPGGADPFGVEQGDYEAGFAAGYAAAIEELQSGGGDAYGEGLFDE</sequence>
<comment type="similarity">
    <text evidence="2 7 8">Belongs to the peptidase S8 family.</text>
</comment>
<dbReference type="PROSITE" id="PS00138">
    <property type="entry name" value="SUBTILASE_SER"/>
    <property type="match status" value="1"/>
</dbReference>
<dbReference type="RefSeq" id="WP_052676660.1">
    <property type="nucleotide sequence ID" value="NZ_JYJA01000022.1"/>
</dbReference>
<dbReference type="PROSITE" id="PS51892">
    <property type="entry name" value="SUBTILASE"/>
    <property type="match status" value="1"/>
</dbReference>
<protein>
    <submittedName>
        <fullName evidence="10">Thermophilic serine proteinase</fullName>
        <ecNumber evidence="10">3.4.21.-</ecNumber>
    </submittedName>
</protein>
<evidence type="ECO:0000256" key="4">
    <source>
        <dbReference type="ARBA" id="ARBA00022670"/>
    </source>
</evidence>
<feature type="active site" description="Charge relay system" evidence="7">
    <location>
        <position position="406"/>
    </location>
</feature>
<comment type="subcellular location">
    <subcellularLocation>
        <location evidence="1">Secreted</location>
    </subcellularLocation>
</comment>
<evidence type="ECO:0000256" key="2">
    <source>
        <dbReference type="ARBA" id="ARBA00011073"/>
    </source>
</evidence>
<dbReference type="PANTHER" id="PTHR43806:SF11">
    <property type="entry name" value="CEREVISIN-RELATED"/>
    <property type="match status" value="1"/>
</dbReference>
<dbReference type="EC" id="3.4.21.-" evidence="10"/>
<evidence type="ECO:0000313" key="10">
    <source>
        <dbReference type="EMBL" id="KJL44973.1"/>
    </source>
</evidence>
<dbReference type="Proteomes" id="UP000034098">
    <property type="component" value="Unassembled WGS sequence"/>
</dbReference>
<dbReference type="GO" id="GO:0004252">
    <property type="term" value="F:serine-type endopeptidase activity"/>
    <property type="evidence" value="ECO:0007669"/>
    <property type="project" value="UniProtKB-UniRule"/>
</dbReference>
<evidence type="ECO:0000313" key="11">
    <source>
        <dbReference type="Proteomes" id="UP000034098"/>
    </source>
</evidence>
<proteinExistence type="inferred from homology"/>
<evidence type="ECO:0000256" key="1">
    <source>
        <dbReference type="ARBA" id="ARBA00004613"/>
    </source>
</evidence>
<dbReference type="InterPro" id="IPR034084">
    <property type="entry name" value="Thermitase-like_dom"/>
</dbReference>
<keyword evidence="11" id="KW-1185">Reference proteome</keyword>